<dbReference type="GO" id="GO:0003746">
    <property type="term" value="F:translation elongation factor activity"/>
    <property type="evidence" value="ECO:0007669"/>
    <property type="project" value="TreeGrafter"/>
</dbReference>
<protein>
    <recommendedName>
        <fullName evidence="4">GTP-binding protein 2</fullName>
    </recommendedName>
</protein>
<evidence type="ECO:0000313" key="2">
    <source>
        <dbReference type="EMBL" id="KAH8096860.1"/>
    </source>
</evidence>
<dbReference type="AlphaFoldDB" id="A0A8K0UKI1"/>
<feature type="region of interest" description="Disordered" evidence="1">
    <location>
        <begin position="1"/>
        <end position="31"/>
    </location>
</feature>
<accession>A0A8K0UKI1</accession>
<feature type="compositionally biased region" description="Low complexity" evidence="1">
    <location>
        <begin position="196"/>
        <end position="213"/>
    </location>
</feature>
<dbReference type="EMBL" id="JAEVFJ010000022">
    <property type="protein sequence ID" value="KAH8096860.1"/>
    <property type="molecule type" value="Genomic_DNA"/>
</dbReference>
<comment type="caution">
    <text evidence="2">The sequence shown here is derived from an EMBL/GenBank/DDBJ whole genome shotgun (WGS) entry which is preliminary data.</text>
</comment>
<evidence type="ECO:0000313" key="3">
    <source>
        <dbReference type="Proteomes" id="UP000813824"/>
    </source>
</evidence>
<feature type="region of interest" description="Disordered" evidence="1">
    <location>
        <begin position="291"/>
        <end position="373"/>
    </location>
</feature>
<reference evidence="2" key="1">
    <citation type="journal article" date="2021" name="New Phytol.">
        <title>Evolutionary innovations through gain and loss of genes in the ectomycorrhizal Boletales.</title>
        <authorList>
            <person name="Wu G."/>
            <person name="Miyauchi S."/>
            <person name="Morin E."/>
            <person name="Kuo A."/>
            <person name="Drula E."/>
            <person name="Varga T."/>
            <person name="Kohler A."/>
            <person name="Feng B."/>
            <person name="Cao Y."/>
            <person name="Lipzen A."/>
            <person name="Daum C."/>
            <person name="Hundley H."/>
            <person name="Pangilinan J."/>
            <person name="Johnson J."/>
            <person name="Barry K."/>
            <person name="LaButti K."/>
            <person name="Ng V."/>
            <person name="Ahrendt S."/>
            <person name="Min B."/>
            <person name="Choi I.G."/>
            <person name="Park H."/>
            <person name="Plett J.M."/>
            <person name="Magnuson J."/>
            <person name="Spatafora J.W."/>
            <person name="Nagy L.G."/>
            <person name="Henrissat B."/>
            <person name="Grigoriev I.V."/>
            <person name="Yang Z.L."/>
            <person name="Xu J."/>
            <person name="Martin F.M."/>
        </authorList>
    </citation>
    <scope>NUCLEOTIDE SEQUENCE</scope>
    <source>
        <strain evidence="2">KKN 215</strain>
    </source>
</reference>
<dbReference type="PANTHER" id="PTHR43721:SF9">
    <property type="entry name" value="GTP-BINDING PROTEIN 1"/>
    <property type="match status" value="1"/>
</dbReference>
<dbReference type="Proteomes" id="UP000813824">
    <property type="component" value="Unassembled WGS sequence"/>
</dbReference>
<feature type="compositionally biased region" description="Polar residues" evidence="1">
    <location>
        <begin position="164"/>
        <end position="188"/>
    </location>
</feature>
<sequence length="473" mass="51079">MFGEHESESPRVPSPWDPFLPSPQSEASSLGSTRFAGIPKLVPEVEEGNVEYKLKLTNITPARFDRLVTQLKWRLLEGGGQAYYELGVADSGALIGLARRDLEQSLETLEMMAGEIGASVIVVKEIEVPPLMVALADRLSGYLDPETGEWADKMMSKRGRVLLSSNDSLSSTPGASTEPETGSSTADSSDSENEIATPYSSPARTSPSPAATSLRSGSSDPFHHAAQSAPFISPFDDDLALFSMEPEPNVDDDQLSLDPLPVVEVDSSGISVDLEIASVYKPRPIRKRAPIVQGFPEPGQGKRGQKWKLKKQQPWHTAPRGLLTPGEPTKSNAALSVGSLAEPQLTKAQLKRQARDKRRQEKHQAFVTSHAGDSAQAPAAYETKELVLGLERMHVAVETAAVIVAPSPEVNVDKNLATLARAADKLAQLGSSIDVLLTEETPSLTTMEPRLIVEALIVRKLSLQEAYLDFSGF</sequence>
<proteinExistence type="predicted"/>
<feature type="compositionally biased region" description="Pro residues" evidence="1">
    <location>
        <begin position="12"/>
        <end position="21"/>
    </location>
</feature>
<evidence type="ECO:0000256" key="1">
    <source>
        <dbReference type="SAM" id="MobiDB-lite"/>
    </source>
</evidence>
<feature type="region of interest" description="Disordered" evidence="1">
    <location>
        <begin position="164"/>
        <end position="228"/>
    </location>
</feature>
<feature type="compositionally biased region" description="Polar residues" evidence="1">
    <location>
        <begin position="22"/>
        <end position="31"/>
    </location>
</feature>
<keyword evidence="3" id="KW-1185">Reference proteome</keyword>
<dbReference type="PANTHER" id="PTHR43721">
    <property type="entry name" value="ELONGATION FACTOR TU-RELATED"/>
    <property type="match status" value="1"/>
</dbReference>
<feature type="compositionally biased region" description="Basic residues" evidence="1">
    <location>
        <begin position="303"/>
        <end position="313"/>
    </location>
</feature>
<dbReference type="InterPro" id="IPR050055">
    <property type="entry name" value="EF-Tu_GTPase"/>
</dbReference>
<gene>
    <name evidence="2" type="ORF">BXZ70DRAFT_1065929</name>
</gene>
<evidence type="ECO:0008006" key="4">
    <source>
        <dbReference type="Google" id="ProtNLM"/>
    </source>
</evidence>
<organism evidence="2 3">
    <name type="scientific">Cristinia sonorae</name>
    <dbReference type="NCBI Taxonomy" id="1940300"/>
    <lineage>
        <taxon>Eukaryota</taxon>
        <taxon>Fungi</taxon>
        <taxon>Dikarya</taxon>
        <taxon>Basidiomycota</taxon>
        <taxon>Agaricomycotina</taxon>
        <taxon>Agaricomycetes</taxon>
        <taxon>Agaricomycetidae</taxon>
        <taxon>Agaricales</taxon>
        <taxon>Pleurotineae</taxon>
        <taxon>Stephanosporaceae</taxon>
        <taxon>Cristinia</taxon>
    </lineage>
</organism>
<dbReference type="OrthoDB" id="248233at2759"/>
<name>A0A8K0UKI1_9AGAR</name>